<evidence type="ECO:0000313" key="2">
    <source>
        <dbReference type="Proteomes" id="UP000799755"/>
    </source>
</evidence>
<sequence length="1394" mass="157011">MAGTPGSRSGGDISQSFNWLSRGSRGTAYISYAHFSHLPASSFDFGNNGYAGCCNYGGELLHFSSPSDRHGLVFARGKFSTSLYSVLARSQRKVGGPSTFGLELTQHTYQPEGNSGDPKEESMFRLGNMLDRGCFNYRWPFNEYSLLGKQLATRKELYQRMERQENQSSNQGKENILSGEKEHIADEDSETGTYAVFSFIKDGILYQVLRIEQGCWSDSISNICYSFPEESLISLTIGGPLLFQPFDTPMTSDECAKTGESRDESSKSERGQRVPKMRLVPAQLAPGMTQPPPDTCVQYLDPVSGIGLEAVVYRILGEQPVPLPLVVSDSVEDNGCESSDSKDGGGKLAACRALHRLSFKNGLFEKQSATFIAAFRLFEGSHWVTASWPNVPSSQDIYEYVGASPPKVSDDTSKIMFKTGSMWETIFLEQYLRPDFPGRLPEVSLIGRCFEKIMQVDMVPIWSFETDEPILPFALISNIFMHPEVNFKSLFWKIRFLTKVYHFLSKIAEPFTATNSAVNENLQSNRTDRNEQGNEIYERGSRVDDGGGMPPLDFDAEDILIMRYIAQEQLGRIKGRIKGIVYFLVQVLDPDGSLNRTIGLFKTQSSADETDSYYIMITLWYVVRNLPDFDWPRARMRNISKANTKMPPLPADDNKNFGEMNKDKIPLLQWYHHGSILQLCGKGFLSKSWEENGLRAKKVHRLRNAAWITSAIKISRSPYCANDEIFDRLSFLGHELGLEELEGSASTIAKLSMKRIKERDFTRYLNPGWLSPQEEGYIEGPWEVHALCHHSRLMTLSLEYHYSEDRKTLEQKAEEVELYKKKCHFINSEATLVPCWERSHLKARQGWIHSEASSVLASTLLDLHEKCLYDPSCCVKSTSPLTDQTKVLSSPWLPGGQSNVGQEMKYIGDFMSKQIKALGGFAAEGNLPTPIEWVKTWKPPQRYHPDAFIHSLDDTPALYQAWNLKKSVRVPVPLHKYMTLPEDLEKEKPEGFIKKDLEVLKELKSIYVVDIVEDGIGKESPGLLGRLVASAATDDEDELVRRLYDSMSAIDCYQNPDGHNRSDSGAFQNGKRISLPSDFKRVVETSGPEEKARDHRTLLSCCFELRVSSLMLSTNDFGDFSQCFIISELIGYPELKKLGEEGQKLWQRFIHQPQTGRCLVFFLVLGKLCQEIARQYRGAVDVISSTLNLDGLFSSKNKGQEDDREVHKFQLGLWSLESLYKLQYSLRESLESVTSAKEQLMVQIKYGPGTRSEPLERMCQESIDIFESCLLELTSVAADLERDIELNSRYKDAFEAVLALTDSRTSLSQNDISLNQNRTIQRLTYLTIGYLPLGLIAAIFAIPGEQRVVHESMGLKWFIGSILVLLAFTSVMAVLIGRIGSILEAVGCSISSAV</sequence>
<organism evidence="1 2">
    <name type="scientific">Lindgomyces ingoldianus</name>
    <dbReference type="NCBI Taxonomy" id="673940"/>
    <lineage>
        <taxon>Eukaryota</taxon>
        <taxon>Fungi</taxon>
        <taxon>Dikarya</taxon>
        <taxon>Ascomycota</taxon>
        <taxon>Pezizomycotina</taxon>
        <taxon>Dothideomycetes</taxon>
        <taxon>Pleosporomycetidae</taxon>
        <taxon>Pleosporales</taxon>
        <taxon>Lindgomycetaceae</taxon>
        <taxon>Lindgomyces</taxon>
    </lineage>
</organism>
<reference evidence="1" key="1">
    <citation type="journal article" date="2020" name="Stud. Mycol.">
        <title>101 Dothideomycetes genomes: a test case for predicting lifestyles and emergence of pathogens.</title>
        <authorList>
            <person name="Haridas S."/>
            <person name="Albert R."/>
            <person name="Binder M."/>
            <person name="Bloem J."/>
            <person name="Labutti K."/>
            <person name="Salamov A."/>
            <person name="Andreopoulos B."/>
            <person name="Baker S."/>
            <person name="Barry K."/>
            <person name="Bills G."/>
            <person name="Bluhm B."/>
            <person name="Cannon C."/>
            <person name="Castanera R."/>
            <person name="Culley D."/>
            <person name="Daum C."/>
            <person name="Ezra D."/>
            <person name="Gonzalez J."/>
            <person name="Henrissat B."/>
            <person name="Kuo A."/>
            <person name="Liang C."/>
            <person name="Lipzen A."/>
            <person name="Lutzoni F."/>
            <person name="Magnuson J."/>
            <person name="Mondo S."/>
            <person name="Nolan M."/>
            <person name="Ohm R."/>
            <person name="Pangilinan J."/>
            <person name="Park H.-J."/>
            <person name="Ramirez L."/>
            <person name="Alfaro M."/>
            <person name="Sun H."/>
            <person name="Tritt A."/>
            <person name="Yoshinaga Y."/>
            <person name="Zwiers L.-H."/>
            <person name="Turgeon B."/>
            <person name="Goodwin S."/>
            <person name="Spatafora J."/>
            <person name="Crous P."/>
            <person name="Grigoriev I."/>
        </authorList>
    </citation>
    <scope>NUCLEOTIDE SEQUENCE</scope>
    <source>
        <strain evidence="1">ATCC 200398</strain>
    </source>
</reference>
<comment type="caution">
    <text evidence="1">The sequence shown here is derived from an EMBL/GenBank/DDBJ whole genome shotgun (WGS) entry which is preliminary data.</text>
</comment>
<evidence type="ECO:0000313" key="1">
    <source>
        <dbReference type="EMBL" id="KAF2471305.1"/>
    </source>
</evidence>
<dbReference type="Proteomes" id="UP000799755">
    <property type="component" value="Unassembled WGS sequence"/>
</dbReference>
<accession>A0ACB6QZ13</accession>
<gene>
    <name evidence="1" type="ORF">BDR25DRAFT_368108</name>
</gene>
<keyword evidence="2" id="KW-1185">Reference proteome</keyword>
<dbReference type="EMBL" id="MU003505">
    <property type="protein sequence ID" value="KAF2471305.1"/>
    <property type="molecule type" value="Genomic_DNA"/>
</dbReference>
<name>A0ACB6QZ13_9PLEO</name>
<protein>
    <submittedName>
        <fullName evidence="1">Uncharacterized protein</fullName>
    </submittedName>
</protein>
<proteinExistence type="predicted"/>